<evidence type="ECO:0000313" key="2">
    <source>
        <dbReference type="EMBL" id="KIR76912.1"/>
    </source>
</evidence>
<organism evidence="2 3">
    <name type="scientific">Cryptococcus gattii EJB2</name>
    <dbReference type="NCBI Taxonomy" id="1296103"/>
    <lineage>
        <taxon>Eukaryota</taxon>
        <taxon>Fungi</taxon>
        <taxon>Dikarya</taxon>
        <taxon>Basidiomycota</taxon>
        <taxon>Agaricomycotina</taxon>
        <taxon>Tremellomycetes</taxon>
        <taxon>Tremellales</taxon>
        <taxon>Cryptococcaceae</taxon>
        <taxon>Cryptococcus</taxon>
        <taxon>Cryptococcus gattii species complex</taxon>
    </lineage>
</organism>
<feature type="compositionally biased region" description="Basic and acidic residues" evidence="1">
    <location>
        <begin position="30"/>
        <end position="40"/>
    </location>
</feature>
<feature type="compositionally biased region" description="Basic and acidic residues" evidence="1">
    <location>
        <begin position="128"/>
        <end position="137"/>
    </location>
</feature>
<name>A0ABR5BMP5_9TREE</name>
<keyword evidence="3" id="KW-1185">Reference proteome</keyword>
<proteinExistence type="predicted"/>
<sequence>MSVIRLRSLQALRAQRITPAVRIMSRGTASKHDNDPDVRNMKRQRVLAREKARNLSGTQDTSAPHKEHAPGWNEHLAADQATPDGPPGKDLQSKTIGHVEKHHNTSDEAEHHHPRPGPNPTPSEEDVPDRGESSLYL</sequence>
<feature type="compositionally biased region" description="Basic and acidic residues" evidence="1">
    <location>
        <begin position="97"/>
        <end position="111"/>
    </location>
</feature>
<dbReference type="Proteomes" id="UP000054272">
    <property type="component" value="Unassembled WGS sequence"/>
</dbReference>
<gene>
    <name evidence="2" type="ORF">I306_06064</name>
</gene>
<dbReference type="EMBL" id="KN848767">
    <property type="protein sequence ID" value="KIR76912.1"/>
    <property type="molecule type" value="Genomic_DNA"/>
</dbReference>
<evidence type="ECO:0000256" key="1">
    <source>
        <dbReference type="SAM" id="MobiDB-lite"/>
    </source>
</evidence>
<evidence type="ECO:0000313" key="3">
    <source>
        <dbReference type="Proteomes" id="UP000054272"/>
    </source>
</evidence>
<feature type="region of interest" description="Disordered" evidence="1">
    <location>
        <begin position="24"/>
        <end position="137"/>
    </location>
</feature>
<protein>
    <submittedName>
        <fullName evidence="2">Uncharacterized protein</fullName>
    </submittedName>
</protein>
<reference evidence="2 3" key="1">
    <citation type="submission" date="2015-01" db="EMBL/GenBank/DDBJ databases">
        <title>The Genome Sequence of Cryptococcus gattii EJB2.</title>
        <authorList>
            <consortium name="The Broad Institute Genomics Platform"/>
            <person name="Cuomo C."/>
            <person name="Litvintseva A."/>
            <person name="Chen Y."/>
            <person name="Heitman J."/>
            <person name="Sun S."/>
            <person name="Springer D."/>
            <person name="Dromer F."/>
            <person name="Young S."/>
            <person name="Zeng Q."/>
            <person name="Gargeya S."/>
            <person name="Abouelleil A."/>
            <person name="Alvarado L."/>
            <person name="Chapman S.B."/>
            <person name="Gainer-Dewar J."/>
            <person name="Goldberg J."/>
            <person name="Griggs A."/>
            <person name="Gujja S."/>
            <person name="Hansen M."/>
            <person name="Howarth C."/>
            <person name="Imamovic A."/>
            <person name="Larimer J."/>
            <person name="Murphy C."/>
            <person name="Naylor J."/>
            <person name="Pearson M."/>
            <person name="Priest M."/>
            <person name="Roberts A."/>
            <person name="Saif S."/>
            <person name="Shea T."/>
            <person name="Sykes S."/>
            <person name="Wortman J."/>
            <person name="Nusbaum C."/>
            <person name="Birren B."/>
        </authorList>
    </citation>
    <scope>NUCLEOTIDE SEQUENCE [LARGE SCALE GENOMIC DNA]</scope>
    <source>
        <strain evidence="2 3">EJB2</strain>
    </source>
</reference>
<accession>A0ABR5BMP5</accession>